<accession>A0A9D4PDC7</accession>
<sequence length="118" mass="12442">MTARKAQLKMFSSFVLAPFSNGTPRDCQVAPAPAAEAFTSAACVNFVLPSARDVEKPGTLLRSTNPGASVAHVEVPKPIVGRSVTRTPIAQTLRTAMAVTALSTQSQPTKKVHVDARI</sequence>
<comment type="caution">
    <text evidence="1">The sequence shown here is derived from an EMBL/GenBank/DDBJ whole genome shotgun (WGS) entry which is preliminary data.</text>
</comment>
<dbReference type="Proteomes" id="UP000821837">
    <property type="component" value="Unassembled WGS sequence"/>
</dbReference>
<keyword evidence="2" id="KW-1185">Reference proteome</keyword>
<reference evidence="1" key="2">
    <citation type="submission" date="2021-09" db="EMBL/GenBank/DDBJ databases">
        <authorList>
            <person name="Jia N."/>
            <person name="Wang J."/>
            <person name="Shi W."/>
            <person name="Du L."/>
            <person name="Sun Y."/>
            <person name="Zhan W."/>
            <person name="Jiang J."/>
            <person name="Wang Q."/>
            <person name="Zhang B."/>
            <person name="Ji P."/>
            <person name="Sakyi L.B."/>
            <person name="Cui X."/>
            <person name="Yuan T."/>
            <person name="Jiang B."/>
            <person name="Yang W."/>
            <person name="Lam T.T.-Y."/>
            <person name="Chang Q."/>
            <person name="Ding S."/>
            <person name="Wang X."/>
            <person name="Zhu J."/>
            <person name="Ruan X."/>
            <person name="Zhao L."/>
            <person name="Wei J."/>
            <person name="Que T."/>
            <person name="Du C."/>
            <person name="Cheng J."/>
            <person name="Dai P."/>
            <person name="Han X."/>
            <person name="Huang E."/>
            <person name="Gao Y."/>
            <person name="Liu J."/>
            <person name="Shao H."/>
            <person name="Ye R."/>
            <person name="Li L."/>
            <person name="Wei W."/>
            <person name="Wang X."/>
            <person name="Wang C."/>
            <person name="Huo Q."/>
            <person name="Li W."/>
            <person name="Guo W."/>
            <person name="Chen H."/>
            <person name="Chen S."/>
            <person name="Zhou L."/>
            <person name="Zhou L."/>
            <person name="Ni X."/>
            <person name="Tian J."/>
            <person name="Zhou Y."/>
            <person name="Sheng Y."/>
            <person name="Liu T."/>
            <person name="Pan Y."/>
            <person name="Xia L."/>
            <person name="Li J."/>
            <person name="Zhao F."/>
            <person name="Cao W."/>
        </authorList>
    </citation>
    <scope>NUCLEOTIDE SEQUENCE</scope>
    <source>
        <strain evidence="1">Rsan-2018</strain>
        <tissue evidence="1">Larvae</tissue>
    </source>
</reference>
<protein>
    <submittedName>
        <fullName evidence="1">Uncharacterized protein</fullName>
    </submittedName>
</protein>
<reference evidence="1" key="1">
    <citation type="journal article" date="2020" name="Cell">
        <title>Large-Scale Comparative Analyses of Tick Genomes Elucidate Their Genetic Diversity and Vector Capacities.</title>
        <authorList>
            <consortium name="Tick Genome and Microbiome Consortium (TIGMIC)"/>
            <person name="Jia N."/>
            <person name="Wang J."/>
            <person name="Shi W."/>
            <person name="Du L."/>
            <person name="Sun Y."/>
            <person name="Zhan W."/>
            <person name="Jiang J.F."/>
            <person name="Wang Q."/>
            <person name="Zhang B."/>
            <person name="Ji P."/>
            <person name="Bell-Sakyi L."/>
            <person name="Cui X.M."/>
            <person name="Yuan T.T."/>
            <person name="Jiang B.G."/>
            <person name="Yang W.F."/>
            <person name="Lam T.T."/>
            <person name="Chang Q.C."/>
            <person name="Ding S.J."/>
            <person name="Wang X.J."/>
            <person name="Zhu J.G."/>
            <person name="Ruan X.D."/>
            <person name="Zhao L."/>
            <person name="Wei J.T."/>
            <person name="Ye R.Z."/>
            <person name="Que T.C."/>
            <person name="Du C.H."/>
            <person name="Zhou Y.H."/>
            <person name="Cheng J.X."/>
            <person name="Dai P.F."/>
            <person name="Guo W.B."/>
            <person name="Han X.H."/>
            <person name="Huang E.J."/>
            <person name="Li L.F."/>
            <person name="Wei W."/>
            <person name="Gao Y.C."/>
            <person name="Liu J.Z."/>
            <person name="Shao H.Z."/>
            <person name="Wang X."/>
            <person name="Wang C.C."/>
            <person name="Yang T.C."/>
            <person name="Huo Q.B."/>
            <person name="Li W."/>
            <person name="Chen H.Y."/>
            <person name="Chen S.E."/>
            <person name="Zhou L.G."/>
            <person name="Ni X.B."/>
            <person name="Tian J.H."/>
            <person name="Sheng Y."/>
            <person name="Liu T."/>
            <person name="Pan Y.S."/>
            <person name="Xia L.Y."/>
            <person name="Li J."/>
            <person name="Zhao F."/>
            <person name="Cao W.C."/>
        </authorList>
    </citation>
    <scope>NUCLEOTIDE SEQUENCE</scope>
    <source>
        <strain evidence="1">Rsan-2018</strain>
    </source>
</reference>
<evidence type="ECO:0000313" key="1">
    <source>
        <dbReference type="EMBL" id="KAH7935661.1"/>
    </source>
</evidence>
<organism evidence="1 2">
    <name type="scientific">Rhipicephalus sanguineus</name>
    <name type="common">Brown dog tick</name>
    <name type="synonym">Ixodes sanguineus</name>
    <dbReference type="NCBI Taxonomy" id="34632"/>
    <lineage>
        <taxon>Eukaryota</taxon>
        <taxon>Metazoa</taxon>
        <taxon>Ecdysozoa</taxon>
        <taxon>Arthropoda</taxon>
        <taxon>Chelicerata</taxon>
        <taxon>Arachnida</taxon>
        <taxon>Acari</taxon>
        <taxon>Parasitiformes</taxon>
        <taxon>Ixodida</taxon>
        <taxon>Ixodoidea</taxon>
        <taxon>Ixodidae</taxon>
        <taxon>Rhipicephalinae</taxon>
        <taxon>Rhipicephalus</taxon>
        <taxon>Rhipicephalus</taxon>
    </lineage>
</organism>
<evidence type="ECO:0000313" key="2">
    <source>
        <dbReference type="Proteomes" id="UP000821837"/>
    </source>
</evidence>
<dbReference type="AlphaFoldDB" id="A0A9D4PDC7"/>
<name>A0A9D4PDC7_RHISA</name>
<proteinExistence type="predicted"/>
<gene>
    <name evidence="1" type="ORF">HPB52_011448</name>
</gene>
<dbReference type="EMBL" id="JABSTV010001255">
    <property type="protein sequence ID" value="KAH7935661.1"/>
    <property type="molecule type" value="Genomic_DNA"/>
</dbReference>